<evidence type="ECO:0000313" key="3">
    <source>
        <dbReference type="Proteomes" id="UP001166784"/>
    </source>
</evidence>
<protein>
    <recommendedName>
        <fullName evidence="4">Gliding motility protein</fullName>
    </recommendedName>
</protein>
<evidence type="ECO:0008006" key="4">
    <source>
        <dbReference type="Google" id="ProtNLM"/>
    </source>
</evidence>
<sequence length="74" mass="7337">MGVFARLLRRSAGSSRKPADGAAPADVPGTGQEAKEQEVSAVTGAGDGPEEVGIPKQQSADGAADSDAADDARN</sequence>
<organism evidence="2 3">
    <name type="scientific">Streptomyces marispadix</name>
    <dbReference type="NCBI Taxonomy" id="2922868"/>
    <lineage>
        <taxon>Bacteria</taxon>
        <taxon>Bacillati</taxon>
        <taxon>Actinomycetota</taxon>
        <taxon>Actinomycetes</taxon>
        <taxon>Kitasatosporales</taxon>
        <taxon>Streptomycetaceae</taxon>
        <taxon>Streptomyces</taxon>
    </lineage>
</organism>
<evidence type="ECO:0000256" key="1">
    <source>
        <dbReference type="SAM" id="MobiDB-lite"/>
    </source>
</evidence>
<name>A0ABS9T3A5_9ACTN</name>
<dbReference type="EMBL" id="JAKWJU010000002">
    <property type="protein sequence ID" value="MCH6163009.1"/>
    <property type="molecule type" value="Genomic_DNA"/>
</dbReference>
<accession>A0ABS9T3A5</accession>
<dbReference type="Proteomes" id="UP001166784">
    <property type="component" value="Unassembled WGS sequence"/>
</dbReference>
<evidence type="ECO:0000313" key="2">
    <source>
        <dbReference type="EMBL" id="MCH6163009.1"/>
    </source>
</evidence>
<keyword evidence="3" id="KW-1185">Reference proteome</keyword>
<comment type="caution">
    <text evidence="2">The sequence shown here is derived from an EMBL/GenBank/DDBJ whole genome shotgun (WGS) entry which is preliminary data.</text>
</comment>
<reference evidence="2" key="2">
    <citation type="journal article" date="2023" name="Int. J. Syst. Evol. Microbiol.">
        <title>Streptomyces marispadix sp. nov., isolated from marine beach sediment of the Northern Coast of Portugal.</title>
        <authorList>
            <person name="dos Santos J.D.N."/>
            <person name="Vitorino I.R."/>
            <person name="Kallscheuer N."/>
            <person name="Srivastava A."/>
            <person name="Krautwurst S."/>
            <person name="Marz M."/>
            <person name="Jogler C."/>
            <person name="Lobo Da Cunha A."/>
            <person name="Catita J."/>
            <person name="Goncalves H."/>
            <person name="Gonzalez I."/>
            <person name="Reyes F."/>
            <person name="Lage O.M."/>
        </authorList>
    </citation>
    <scope>NUCLEOTIDE SEQUENCE</scope>
    <source>
        <strain evidence="2">M600PL45_2</strain>
    </source>
</reference>
<feature type="compositionally biased region" description="Low complexity" evidence="1">
    <location>
        <begin position="10"/>
        <end position="29"/>
    </location>
</feature>
<feature type="region of interest" description="Disordered" evidence="1">
    <location>
        <begin position="1"/>
        <end position="74"/>
    </location>
</feature>
<proteinExistence type="predicted"/>
<gene>
    <name evidence="2" type="ORF">MMA15_22250</name>
</gene>
<dbReference type="RefSeq" id="WP_241061872.1">
    <property type="nucleotide sequence ID" value="NZ_JAKWJU010000002.1"/>
</dbReference>
<reference evidence="2" key="1">
    <citation type="submission" date="2022-03" db="EMBL/GenBank/DDBJ databases">
        <authorList>
            <person name="Santos J.D.N."/>
            <person name="Kallscheuer N."/>
            <person name="Jogler C."/>
            <person name="Lage O.M."/>
        </authorList>
    </citation>
    <scope>NUCLEOTIDE SEQUENCE</scope>
    <source>
        <strain evidence="2">M600PL45_2</strain>
    </source>
</reference>